<name>A0A2T5IWU4_9GAMM</name>
<feature type="domain" description="DUF676" evidence="1">
    <location>
        <begin position="149"/>
        <end position="259"/>
    </location>
</feature>
<gene>
    <name evidence="2" type="ORF">C8N29_11249</name>
</gene>
<dbReference type="OrthoDB" id="9765872at2"/>
<dbReference type="Gene3D" id="3.40.50.1820">
    <property type="entry name" value="alpha/beta hydrolase"/>
    <property type="match status" value="1"/>
</dbReference>
<evidence type="ECO:0000259" key="1">
    <source>
        <dbReference type="Pfam" id="PF05057"/>
    </source>
</evidence>
<accession>A0A2T5IWU4</accession>
<protein>
    <submittedName>
        <fullName evidence="2">Alpha/beta hydrolase family protein</fullName>
    </submittedName>
</protein>
<proteinExistence type="predicted"/>
<dbReference type="InterPro" id="IPR007751">
    <property type="entry name" value="DUF676_lipase-like"/>
</dbReference>
<comment type="caution">
    <text evidence="2">The sequence shown here is derived from an EMBL/GenBank/DDBJ whole genome shotgun (WGS) entry which is preliminary data.</text>
</comment>
<dbReference type="RefSeq" id="WP_107866284.1">
    <property type="nucleotide sequence ID" value="NZ_QAON01000012.1"/>
</dbReference>
<dbReference type="InterPro" id="IPR029058">
    <property type="entry name" value="AB_hydrolase_fold"/>
</dbReference>
<keyword evidence="3" id="KW-1185">Reference proteome</keyword>
<dbReference type="SUPFAM" id="SSF53474">
    <property type="entry name" value="alpha/beta-Hydrolases"/>
    <property type="match status" value="1"/>
</dbReference>
<reference evidence="2 3" key="1">
    <citation type="submission" date="2018-04" db="EMBL/GenBank/DDBJ databases">
        <title>Genomic Encyclopedia of Archaeal and Bacterial Type Strains, Phase II (KMG-II): from individual species to whole genera.</title>
        <authorList>
            <person name="Goeker M."/>
        </authorList>
    </citation>
    <scope>NUCLEOTIDE SEQUENCE [LARGE SCALE GENOMIC DNA]</scope>
    <source>
        <strain evidence="2 3">DSM 5822</strain>
    </source>
</reference>
<dbReference type="Pfam" id="PF05057">
    <property type="entry name" value="DUF676"/>
    <property type="match status" value="1"/>
</dbReference>
<organism evidence="2 3">
    <name type="scientific">Agitococcus lubricus</name>
    <dbReference type="NCBI Taxonomy" id="1077255"/>
    <lineage>
        <taxon>Bacteria</taxon>
        <taxon>Pseudomonadati</taxon>
        <taxon>Pseudomonadota</taxon>
        <taxon>Gammaproteobacteria</taxon>
        <taxon>Moraxellales</taxon>
        <taxon>Moraxellaceae</taxon>
        <taxon>Agitococcus</taxon>
    </lineage>
</organism>
<sequence length="392" mass="43714">MSEHIDANINKPSAAIQAITTVGSICHLALRGAQELTHLVAEVHGTINQLPMPFNKQHQPDARYAPFPYRIISHSFALFAKLSRLFAGEHKEFAHPLAIRSQAALNGVCGDKLVDWESPLATHLSLRSEQGLLIEDINAWANEPAKAHVLFIHGLCHSDVEWQAAENHYQFYCQLAQLGYQVAWLRYNTGRAIHDNGAELAALLNSHFAAKGTPLLLIGHSMGGLLIRSACHYAEQENHSWLKRLTHAAYLGSPHLGAPLERLGNQANNLLNITPYTRPFMRLGNIRSRGIKDLRYARLTHDNVLPHLYEGISHLLLAGAISESHSQNWIGDGLVPVDSALAQDEQGYVLDSPKIRRVYFDEMNHLAMLNDPRVYQELADWLGIGILLETIH</sequence>
<dbReference type="Proteomes" id="UP000244223">
    <property type="component" value="Unassembled WGS sequence"/>
</dbReference>
<dbReference type="PANTHER" id="PTHR37946">
    <property type="entry name" value="SLL1969 PROTEIN"/>
    <property type="match status" value="1"/>
</dbReference>
<dbReference type="EMBL" id="QAON01000012">
    <property type="protein sequence ID" value="PTQ88404.1"/>
    <property type="molecule type" value="Genomic_DNA"/>
</dbReference>
<evidence type="ECO:0000313" key="2">
    <source>
        <dbReference type="EMBL" id="PTQ88404.1"/>
    </source>
</evidence>
<dbReference type="GO" id="GO:0016787">
    <property type="term" value="F:hydrolase activity"/>
    <property type="evidence" value="ECO:0007669"/>
    <property type="project" value="UniProtKB-KW"/>
</dbReference>
<evidence type="ECO:0000313" key="3">
    <source>
        <dbReference type="Proteomes" id="UP000244223"/>
    </source>
</evidence>
<dbReference type="AlphaFoldDB" id="A0A2T5IWU4"/>
<dbReference type="PANTHER" id="PTHR37946:SF1">
    <property type="entry name" value="SLL1969 PROTEIN"/>
    <property type="match status" value="1"/>
</dbReference>
<keyword evidence="2" id="KW-0378">Hydrolase</keyword>